<dbReference type="PANTHER" id="PTHR30383">
    <property type="entry name" value="THIOESTERASE 1/PROTEASE 1/LYSOPHOSPHOLIPASE L1"/>
    <property type="match status" value="1"/>
</dbReference>
<evidence type="ECO:0000313" key="4">
    <source>
        <dbReference type="Proteomes" id="UP000660265"/>
    </source>
</evidence>
<evidence type="ECO:0000256" key="1">
    <source>
        <dbReference type="SAM" id="SignalP"/>
    </source>
</evidence>
<dbReference type="InterPro" id="IPR036514">
    <property type="entry name" value="SGNH_hydro_sf"/>
</dbReference>
<dbReference type="CDD" id="cd01833">
    <property type="entry name" value="XynB_like"/>
    <property type="match status" value="1"/>
</dbReference>
<dbReference type="SMART" id="SM00458">
    <property type="entry name" value="RICIN"/>
    <property type="match status" value="1"/>
</dbReference>
<dbReference type="CDD" id="cd23418">
    <property type="entry name" value="beta-trefoil_Ricin_XLN-like"/>
    <property type="match status" value="1"/>
</dbReference>
<reference evidence="4" key="1">
    <citation type="journal article" date="2019" name="Int. J. Syst. Evol. Microbiol.">
        <title>The Global Catalogue of Microorganisms (GCM) 10K type strain sequencing project: providing services to taxonomists for standard genome sequencing and annotation.</title>
        <authorList>
            <consortium name="The Broad Institute Genomics Platform"/>
            <consortium name="The Broad Institute Genome Sequencing Center for Infectious Disease"/>
            <person name="Wu L."/>
            <person name="Ma J."/>
        </authorList>
    </citation>
    <scope>NUCLEOTIDE SEQUENCE [LARGE SCALE GENOMIC DNA]</scope>
    <source>
        <strain evidence="4">CGMCC 4.7275</strain>
    </source>
</reference>
<organism evidence="3 4">
    <name type="scientific">Streptomyces camponoticapitis</name>
    <dbReference type="NCBI Taxonomy" id="1616125"/>
    <lineage>
        <taxon>Bacteria</taxon>
        <taxon>Bacillati</taxon>
        <taxon>Actinomycetota</taxon>
        <taxon>Actinomycetes</taxon>
        <taxon>Kitasatosporales</taxon>
        <taxon>Streptomycetaceae</taxon>
        <taxon>Streptomyces</taxon>
    </lineage>
</organism>
<dbReference type="Pfam" id="PF13472">
    <property type="entry name" value="Lipase_GDSL_2"/>
    <property type="match status" value="1"/>
</dbReference>
<dbReference type="InterPro" id="IPR051532">
    <property type="entry name" value="Ester_Hydrolysis_Enzymes"/>
</dbReference>
<accession>A0ABQ2EFZ7</accession>
<feature type="chain" id="PRO_5046888250" evidence="1">
    <location>
        <begin position="35"/>
        <end position="375"/>
    </location>
</feature>
<dbReference type="PANTHER" id="PTHR30383:SF5">
    <property type="entry name" value="SGNH HYDROLASE-TYPE ESTERASE DOMAIN-CONTAINING PROTEIN"/>
    <property type="match status" value="1"/>
</dbReference>
<keyword evidence="4" id="KW-1185">Reference proteome</keyword>
<sequence length="375" mass="39710">MRRTASRRAQALLSLLVFAITAAVMTLTQTAANAATAAPAESNGGVRIMPLGDSITDGFNVPGGYRIDLWQHLASGGYTVDFVGSQFNGPPELGDHDHQGHSGWRIDQLRSNIDGWLAASDPRTIMLQIGTNDVNQNYDLANAPARLSELIDRILQQKPQIELFVATITPEASPGLEARVKTFNAEVPGIVDSKGPRVHLVDMYKALTVADLADGVHPNAAGYAKMATVWYNALRSVPASLVPLGGGQGTLVNSQSGRCLDVDGAVATTGTRTIVYDCHRKANQQWARTASNELRVYGNRCLDASGAATSDGTPVIIWDCRGTANQEWRVNADGTVVGVASGKCLTPVAGGTANGTKLELRTCDGASGQRWTMAA</sequence>
<protein>
    <submittedName>
        <fullName evidence="3">Lipase</fullName>
    </submittedName>
</protein>
<name>A0ABQ2EFZ7_9ACTN</name>
<dbReference type="Proteomes" id="UP000660265">
    <property type="component" value="Unassembled WGS sequence"/>
</dbReference>
<dbReference type="InterPro" id="IPR035992">
    <property type="entry name" value="Ricin_B-like_lectins"/>
</dbReference>
<feature type="signal peptide" evidence="1">
    <location>
        <begin position="1"/>
        <end position="34"/>
    </location>
</feature>
<dbReference type="Gene3D" id="3.40.50.1110">
    <property type="entry name" value="SGNH hydrolase"/>
    <property type="match status" value="1"/>
</dbReference>
<evidence type="ECO:0000259" key="2">
    <source>
        <dbReference type="SMART" id="SM00458"/>
    </source>
</evidence>
<dbReference type="SUPFAM" id="SSF50370">
    <property type="entry name" value="Ricin B-like lectins"/>
    <property type="match status" value="1"/>
</dbReference>
<comment type="caution">
    <text evidence="3">The sequence shown here is derived from an EMBL/GenBank/DDBJ whole genome shotgun (WGS) entry which is preliminary data.</text>
</comment>
<evidence type="ECO:0000313" key="3">
    <source>
        <dbReference type="EMBL" id="GGK11146.1"/>
    </source>
</evidence>
<gene>
    <name evidence="3" type="ORF">GCM10011583_49060</name>
</gene>
<dbReference type="InterPro" id="IPR000772">
    <property type="entry name" value="Ricin_B_lectin"/>
</dbReference>
<dbReference type="InterPro" id="IPR013830">
    <property type="entry name" value="SGNH_hydro"/>
</dbReference>
<dbReference type="PROSITE" id="PS50231">
    <property type="entry name" value="RICIN_B_LECTIN"/>
    <property type="match status" value="1"/>
</dbReference>
<dbReference type="SUPFAM" id="SSF52266">
    <property type="entry name" value="SGNH hydrolase"/>
    <property type="match status" value="1"/>
</dbReference>
<keyword evidence="1" id="KW-0732">Signal</keyword>
<dbReference type="EMBL" id="BMMV01000017">
    <property type="protein sequence ID" value="GGK11146.1"/>
    <property type="molecule type" value="Genomic_DNA"/>
</dbReference>
<feature type="domain" description="Ricin B lectin" evidence="2">
    <location>
        <begin position="246"/>
        <end position="374"/>
    </location>
</feature>
<dbReference type="Pfam" id="PF00652">
    <property type="entry name" value="Ricin_B_lectin"/>
    <property type="match status" value="1"/>
</dbReference>
<proteinExistence type="predicted"/>
<dbReference type="Gene3D" id="2.80.10.50">
    <property type="match status" value="1"/>
</dbReference>